<dbReference type="Proteomes" id="UP000037773">
    <property type="component" value="Unassembled WGS sequence"/>
</dbReference>
<dbReference type="InterPro" id="IPR052163">
    <property type="entry name" value="DGC-Regulatory_Protein"/>
</dbReference>
<evidence type="ECO:0000313" key="3">
    <source>
        <dbReference type="EMBL" id="KOT37757.1"/>
    </source>
</evidence>
<organism evidence="3 4">
    <name type="scientific">Streptomyces caelestis</name>
    <dbReference type="NCBI Taxonomy" id="36816"/>
    <lineage>
        <taxon>Bacteria</taxon>
        <taxon>Bacillati</taxon>
        <taxon>Actinomycetota</taxon>
        <taxon>Actinomycetes</taxon>
        <taxon>Kitasatosporales</taxon>
        <taxon>Streptomycetaceae</taxon>
        <taxon>Streptomyces</taxon>
    </lineage>
</organism>
<dbReference type="RefSeq" id="WP_051843047.1">
    <property type="nucleotide sequence ID" value="NZ_JBFBKA010000046.1"/>
</dbReference>
<feature type="region of interest" description="Disordered" evidence="1">
    <location>
        <begin position="97"/>
        <end position="130"/>
    </location>
</feature>
<dbReference type="InterPro" id="IPR000160">
    <property type="entry name" value="GGDEF_dom"/>
</dbReference>
<dbReference type="PATRIC" id="fig|36816.3.peg.4138"/>
<dbReference type="SUPFAM" id="SSF55073">
    <property type="entry name" value="Nucleotide cyclase"/>
    <property type="match status" value="1"/>
</dbReference>
<reference evidence="3 4" key="1">
    <citation type="submission" date="2015-07" db="EMBL/GenBank/DDBJ databases">
        <authorList>
            <person name="Noorani M."/>
        </authorList>
    </citation>
    <scope>NUCLEOTIDE SEQUENCE [LARGE SCALE GENOMIC DNA]</scope>
    <source>
        <strain evidence="3 4">NRRL B-24567</strain>
    </source>
</reference>
<comment type="caution">
    <text evidence="3">The sequence shown here is derived from an EMBL/GenBank/DDBJ whole genome shotgun (WGS) entry which is preliminary data.</text>
</comment>
<keyword evidence="4" id="KW-1185">Reference proteome</keyword>
<evidence type="ECO:0000313" key="4">
    <source>
        <dbReference type="Proteomes" id="UP000037773"/>
    </source>
</evidence>
<sequence>MSTATAQRLAKWAGNTAAVGRLGGDEFALTTRLGSDLQHARLARLMSSLTQPGLLDDGQVVNVEASVGAATPDAIGTTNLSRLLRAADAALYDGKHTDRATLAGARHGADAPVKGRRAGRPGTRDPAQAS</sequence>
<dbReference type="PANTHER" id="PTHR46663">
    <property type="entry name" value="DIGUANYLATE CYCLASE DGCT-RELATED"/>
    <property type="match status" value="1"/>
</dbReference>
<evidence type="ECO:0000259" key="2">
    <source>
        <dbReference type="PROSITE" id="PS50887"/>
    </source>
</evidence>
<dbReference type="InterPro" id="IPR029787">
    <property type="entry name" value="Nucleotide_cyclase"/>
</dbReference>
<proteinExistence type="predicted"/>
<dbReference type="Gene3D" id="3.30.70.270">
    <property type="match status" value="1"/>
</dbReference>
<gene>
    <name evidence="3" type="ORF">ADK41_19110</name>
</gene>
<evidence type="ECO:0000256" key="1">
    <source>
        <dbReference type="SAM" id="MobiDB-lite"/>
    </source>
</evidence>
<dbReference type="PANTHER" id="PTHR46663:SF2">
    <property type="entry name" value="GGDEF DOMAIN-CONTAINING PROTEIN"/>
    <property type="match status" value="1"/>
</dbReference>
<name>A0A0M9X885_9ACTN</name>
<dbReference type="EMBL" id="LGCN01000196">
    <property type="protein sequence ID" value="KOT37757.1"/>
    <property type="molecule type" value="Genomic_DNA"/>
</dbReference>
<accession>A0A0M9X885</accession>
<dbReference type="Pfam" id="PF00990">
    <property type="entry name" value="GGDEF"/>
    <property type="match status" value="1"/>
</dbReference>
<dbReference type="InterPro" id="IPR043128">
    <property type="entry name" value="Rev_trsase/Diguanyl_cyclase"/>
</dbReference>
<dbReference type="PROSITE" id="PS50887">
    <property type="entry name" value="GGDEF"/>
    <property type="match status" value="1"/>
</dbReference>
<feature type="domain" description="GGDEF" evidence="2">
    <location>
        <begin position="1"/>
        <end position="107"/>
    </location>
</feature>
<protein>
    <recommendedName>
        <fullName evidence="2">GGDEF domain-containing protein</fullName>
    </recommendedName>
</protein>
<dbReference type="AlphaFoldDB" id="A0A0M9X885"/>